<feature type="region of interest" description="Disordered" evidence="1">
    <location>
        <begin position="898"/>
        <end position="950"/>
    </location>
</feature>
<accession>A0A0C3Q5J5</accession>
<feature type="region of interest" description="Disordered" evidence="1">
    <location>
        <begin position="646"/>
        <end position="671"/>
    </location>
</feature>
<feature type="compositionally biased region" description="Pro residues" evidence="1">
    <location>
        <begin position="229"/>
        <end position="254"/>
    </location>
</feature>
<feature type="compositionally biased region" description="Basic and acidic residues" evidence="1">
    <location>
        <begin position="337"/>
        <end position="349"/>
    </location>
</feature>
<feature type="compositionally biased region" description="Polar residues" evidence="1">
    <location>
        <begin position="64"/>
        <end position="79"/>
    </location>
</feature>
<dbReference type="HOGENOM" id="CLU_303692_0_0_1"/>
<proteinExistence type="predicted"/>
<feature type="region of interest" description="Disordered" evidence="1">
    <location>
        <begin position="754"/>
        <end position="791"/>
    </location>
</feature>
<feature type="compositionally biased region" description="Pro residues" evidence="1">
    <location>
        <begin position="394"/>
        <end position="404"/>
    </location>
</feature>
<organism evidence="2 3">
    <name type="scientific">Tulasnella calospora MUT 4182</name>
    <dbReference type="NCBI Taxonomy" id="1051891"/>
    <lineage>
        <taxon>Eukaryota</taxon>
        <taxon>Fungi</taxon>
        <taxon>Dikarya</taxon>
        <taxon>Basidiomycota</taxon>
        <taxon>Agaricomycotina</taxon>
        <taxon>Agaricomycetes</taxon>
        <taxon>Cantharellales</taxon>
        <taxon>Tulasnellaceae</taxon>
        <taxon>Tulasnella</taxon>
    </lineage>
</organism>
<keyword evidence="3" id="KW-1185">Reference proteome</keyword>
<name>A0A0C3Q5J5_9AGAM</name>
<dbReference type="OrthoDB" id="5411773at2759"/>
<dbReference type="Proteomes" id="UP000054248">
    <property type="component" value="Unassembled WGS sequence"/>
</dbReference>
<feature type="compositionally biased region" description="Polar residues" evidence="1">
    <location>
        <begin position="87"/>
        <end position="109"/>
    </location>
</feature>
<dbReference type="EMBL" id="KN823255">
    <property type="protein sequence ID" value="KIO18866.1"/>
    <property type="molecule type" value="Genomic_DNA"/>
</dbReference>
<feature type="region of interest" description="Disordered" evidence="1">
    <location>
        <begin position="1"/>
        <end position="20"/>
    </location>
</feature>
<protein>
    <submittedName>
        <fullName evidence="2">Uncharacterized protein</fullName>
    </submittedName>
</protein>
<feature type="compositionally biased region" description="Pro residues" evidence="1">
    <location>
        <begin position="316"/>
        <end position="325"/>
    </location>
</feature>
<dbReference type="AlphaFoldDB" id="A0A0C3Q5J5"/>
<reference evidence="3" key="2">
    <citation type="submission" date="2015-01" db="EMBL/GenBank/DDBJ databases">
        <title>Evolutionary Origins and Diversification of the Mycorrhizal Mutualists.</title>
        <authorList>
            <consortium name="DOE Joint Genome Institute"/>
            <consortium name="Mycorrhizal Genomics Consortium"/>
            <person name="Kohler A."/>
            <person name="Kuo A."/>
            <person name="Nagy L.G."/>
            <person name="Floudas D."/>
            <person name="Copeland A."/>
            <person name="Barry K.W."/>
            <person name="Cichocki N."/>
            <person name="Veneault-Fourrey C."/>
            <person name="LaButti K."/>
            <person name="Lindquist E.A."/>
            <person name="Lipzen A."/>
            <person name="Lundell T."/>
            <person name="Morin E."/>
            <person name="Murat C."/>
            <person name="Riley R."/>
            <person name="Ohm R."/>
            <person name="Sun H."/>
            <person name="Tunlid A."/>
            <person name="Henrissat B."/>
            <person name="Grigoriev I.V."/>
            <person name="Hibbett D.S."/>
            <person name="Martin F."/>
        </authorList>
    </citation>
    <scope>NUCLEOTIDE SEQUENCE [LARGE SCALE GENOMIC DNA]</scope>
    <source>
        <strain evidence="3">MUT 4182</strain>
    </source>
</reference>
<evidence type="ECO:0000313" key="2">
    <source>
        <dbReference type="EMBL" id="KIO18866.1"/>
    </source>
</evidence>
<feature type="compositionally biased region" description="Acidic residues" evidence="1">
    <location>
        <begin position="350"/>
        <end position="359"/>
    </location>
</feature>
<feature type="compositionally biased region" description="Low complexity" evidence="1">
    <location>
        <begin position="375"/>
        <end position="385"/>
    </location>
</feature>
<gene>
    <name evidence="2" type="ORF">M407DRAFT_31484</name>
</gene>
<feature type="region of interest" description="Disordered" evidence="1">
    <location>
        <begin position="26"/>
        <end position="151"/>
    </location>
</feature>
<sequence length="980" mass="102902">MTTLGSKRPRESDVHDATAISGDVASAAASGVTAAGPSASTRNSKKARTSNTNNATEGEATLPPSASNPAQETADTTQPQDPPAETSGDSAQNVPTGDTTAEAAQQQPTKASSKRSQRRSAMAAKDKIVAAENAADEDEQQQAGKGAVPLHSQLRLGYRMFDTRSDHLPVRLADTALQEAQASKPSSTAPIKSRGRGGDRPAETTPPESASAPSSSPAAIAAVVQTPAAQPPAAAPVPPQPGLTPSGPPHPDPSNPYLVRYGDPNNPYAHIPGMPPPGMMLPHNPYLPPPPAGYPMFPPPGMMAPGAQPYPMMHMQPPPPPPPGFNPAAAAAAASSGEKKDGDSDKEGELEGAEEGEGSDENRPGQPQHPPPPGAAQHAPYGAYAFPPGFAGHMPPPEFVPNPADPNGHHHHPYGHAHLLPPLHHPHPPNTHQPAHLAHPGMQLTLPLAVTDHTLPSHLDAVIRAPESLTITYTEVPEGTYLLRNDFAEGYPKQLEPPRKTTDMRCLFCKRHYSGPNARGMWRRHVTGKHDFVFERKTAAGGHTGGRPRPKTSEHVDSDEDDGPIDGQPGDAANVMAGSAEGPQGPGEMAMVGPDGMMGLLSMNGMPVHPLPPGVGGYPHHGMTPMHILPGTNIPIASIPPHPVAPMSKRRPSGGARPGGGASGVGMGNGGGGLVPRVHPLLTKEERIERARASKRHYAMKRRALEKMKQGGIPKGARLVEGMFILADGTQIPADPNVEYRDLSVAAHHATSYQQASSAAQEEGLGMGDVPKKSKKTKGKGKKVDEDDEDDDAMDATMISMDQDLSHASMEGLVSMEAPAGVSVDMDPWAEQAAVFHAQQVQAQQIGTPTPVTASPTLQQQYQQQQTFGGTKMADIPVVPRGQQQQPELSEVLSSLGPQAIKATRKSPRKGNAVGETDGQAQGEGPADAVKMLPEESGPGPAPTGEDGEERRFCYCNDVEYGSVSKKDDASRFGELALTW</sequence>
<feature type="compositionally biased region" description="Low complexity" evidence="1">
    <location>
        <begin position="26"/>
        <end position="41"/>
    </location>
</feature>
<evidence type="ECO:0000313" key="3">
    <source>
        <dbReference type="Proteomes" id="UP000054248"/>
    </source>
</evidence>
<feature type="compositionally biased region" description="Polar residues" evidence="1">
    <location>
        <begin position="178"/>
        <end position="190"/>
    </location>
</feature>
<feature type="compositionally biased region" description="Gly residues" evidence="1">
    <location>
        <begin position="656"/>
        <end position="671"/>
    </location>
</feature>
<reference evidence="2 3" key="1">
    <citation type="submission" date="2014-04" db="EMBL/GenBank/DDBJ databases">
        <authorList>
            <consortium name="DOE Joint Genome Institute"/>
            <person name="Kuo A."/>
            <person name="Girlanda M."/>
            <person name="Perotto S."/>
            <person name="Kohler A."/>
            <person name="Nagy L.G."/>
            <person name="Floudas D."/>
            <person name="Copeland A."/>
            <person name="Barry K.W."/>
            <person name="Cichocki N."/>
            <person name="Veneault-Fourrey C."/>
            <person name="LaButti K."/>
            <person name="Lindquist E.A."/>
            <person name="Lipzen A."/>
            <person name="Lundell T."/>
            <person name="Morin E."/>
            <person name="Murat C."/>
            <person name="Sun H."/>
            <person name="Tunlid A."/>
            <person name="Henrissat B."/>
            <person name="Grigoriev I.V."/>
            <person name="Hibbett D.S."/>
            <person name="Martin F."/>
            <person name="Nordberg H.P."/>
            <person name="Cantor M.N."/>
            <person name="Hua S.X."/>
        </authorList>
    </citation>
    <scope>NUCLEOTIDE SEQUENCE [LARGE SCALE GENOMIC DNA]</scope>
    <source>
        <strain evidence="2 3">MUT 4182</strain>
    </source>
</reference>
<feature type="compositionally biased region" description="Low complexity" evidence="1">
    <location>
        <begin position="203"/>
        <end position="228"/>
    </location>
</feature>
<evidence type="ECO:0000256" key="1">
    <source>
        <dbReference type="SAM" id="MobiDB-lite"/>
    </source>
</evidence>
<feature type="region of interest" description="Disordered" evidence="1">
    <location>
        <begin position="172"/>
        <end position="269"/>
    </location>
</feature>
<feature type="region of interest" description="Disordered" evidence="1">
    <location>
        <begin position="312"/>
        <end position="437"/>
    </location>
</feature>
<feature type="region of interest" description="Disordered" evidence="1">
    <location>
        <begin position="538"/>
        <end position="587"/>
    </location>
</feature>